<organism evidence="7 8">
    <name type="scientific">Kaustia mangrovi</name>
    <dbReference type="NCBI Taxonomy" id="2593653"/>
    <lineage>
        <taxon>Bacteria</taxon>
        <taxon>Pseudomonadati</taxon>
        <taxon>Pseudomonadota</taxon>
        <taxon>Alphaproteobacteria</taxon>
        <taxon>Hyphomicrobiales</taxon>
        <taxon>Parvibaculaceae</taxon>
        <taxon>Kaustia</taxon>
    </lineage>
</organism>
<dbReference type="CDD" id="cd02966">
    <property type="entry name" value="TlpA_like_family"/>
    <property type="match status" value="1"/>
</dbReference>
<dbReference type="Pfam" id="PF00578">
    <property type="entry name" value="AhpC-TSA"/>
    <property type="match status" value="1"/>
</dbReference>
<evidence type="ECO:0000256" key="2">
    <source>
        <dbReference type="ARBA" id="ARBA00022748"/>
    </source>
</evidence>
<keyword evidence="4" id="KW-0676">Redox-active center</keyword>
<name>A0A7S8HE09_9HYPH</name>
<keyword evidence="3" id="KW-1015">Disulfide bond</keyword>
<dbReference type="EMBL" id="CP058214">
    <property type="protein sequence ID" value="QPC45210.1"/>
    <property type="molecule type" value="Genomic_DNA"/>
</dbReference>
<protein>
    <submittedName>
        <fullName evidence="7">TlpA family protein disulfide reductase</fullName>
    </submittedName>
</protein>
<evidence type="ECO:0000256" key="4">
    <source>
        <dbReference type="ARBA" id="ARBA00023284"/>
    </source>
</evidence>
<reference evidence="7 8" key="1">
    <citation type="submission" date="2020-06" db="EMBL/GenBank/DDBJ databases">
        <title>Genome sequence of 2 isolates from Red Sea Mangroves.</title>
        <authorList>
            <person name="Sefrji F."/>
            <person name="Michoud G."/>
            <person name="Merlino G."/>
            <person name="Daffonchio D."/>
        </authorList>
    </citation>
    <scope>NUCLEOTIDE SEQUENCE [LARGE SCALE GENOMIC DNA]</scope>
    <source>
        <strain evidence="7 8">R1DC25</strain>
    </source>
</reference>
<keyword evidence="2" id="KW-0201">Cytochrome c-type biogenesis</keyword>
<dbReference type="PROSITE" id="PS51352">
    <property type="entry name" value="THIOREDOXIN_2"/>
    <property type="match status" value="1"/>
</dbReference>
<dbReference type="Proteomes" id="UP000593594">
    <property type="component" value="Chromosome"/>
</dbReference>
<evidence type="ECO:0000259" key="6">
    <source>
        <dbReference type="PROSITE" id="PS51352"/>
    </source>
</evidence>
<sequence>MSAPERNGADGPAVAAGDAEPLDPALASGAVSAFVVKETPAPVPEISFKDAEGGPRTLKDWRGRVVLLNLWATWCAPCREEMPALAKLQKELGGEDFEVVAVSIDREGGKVAGPFLEEVGATNLALYQDPSTKILNALMAPGLPTTLLIDRQGHELGRLMGPAVWDSQEAKALVSAVIADGKTAE</sequence>
<feature type="compositionally biased region" description="Low complexity" evidence="5">
    <location>
        <begin position="9"/>
        <end position="19"/>
    </location>
</feature>
<dbReference type="InterPro" id="IPR036249">
    <property type="entry name" value="Thioredoxin-like_sf"/>
</dbReference>
<dbReference type="KEGG" id="kmn:HW532_06135"/>
<dbReference type="Gene3D" id="3.40.30.10">
    <property type="entry name" value="Glutaredoxin"/>
    <property type="match status" value="1"/>
</dbReference>
<comment type="subcellular location">
    <subcellularLocation>
        <location evidence="1">Cell envelope</location>
    </subcellularLocation>
</comment>
<dbReference type="InterPro" id="IPR050553">
    <property type="entry name" value="Thioredoxin_ResA/DsbE_sf"/>
</dbReference>
<evidence type="ECO:0000313" key="7">
    <source>
        <dbReference type="EMBL" id="QPC45210.1"/>
    </source>
</evidence>
<accession>A0A7S8HE09</accession>
<feature type="domain" description="Thioredoxin" evidence="6">
    <location>
        <begin position="37"/>
        <end position="179"/>
    </location>
</feature>
<dbReference type="AlphaFoldDB" id="A0A7S8HE09"/>
<dbReference type="InterPro" id="IPR013766">
    <property type="entry name" value="Thioredoxin_domain"/>
</dbReference>
<evidence type="ECO:0000256" key="5">
    <source>
        <dbReference type="SAM" id="MobiDB-lite"/>
    </source>
</evidence>
<dbReference type="SUPFAM" id="SSF52833">
    <property type="entry name" value="Thioredoxin-like"/>
    <property type="match status" value="1"/>
</dbReference>
<dbReference type="GO" id="GO:0030313">
    <property type="term" value="C:cell envelope"/>
    <property type="evidence" value="ECO:0007669"/>
    <property type="project" value="UniProtKB-SubCell"/>
</dbReference>
<dbReference type="GO" id="GO:0015036">
    <property type="term" value="F:disulfide oxidoreductase activity"/>
    <property type="evidence" value="ECO:0007669"/>
    <property type="project" value="UniProtKB-ARBA"/>
</dbReference>
<dbReference type="GO" id="GO:0017004">
    <property type="term" value="P:cytochrome complex assembly"/>
    <property type="evidence" value="ECO:0007669"/>
    <property type="project" value="UniProtKB-KW"/>
</dbReference>
<evidence type="ECO:0000313" key="8">
    <source>
        <dbReference type="Proteomes" id="UP000593594"/>
    </source>
</evidence>
<evidence type="ECO:0000256" key="1">
    <source>
        <dbReference type="ARBA" id="ARBA00004196"/>
    </source>
</evidence>
<evidence type="ECO:0000256" key="3">
    <source>
        <dbReference type="ARBA" id="ARBA00023157"/>
    </source>
</evidence>
<dbReference type="InterPro" id="IPR000866">
    <property type="entry name" value="AhpC/TSA"/>
</dbReference>
<keyword evidence="8" id="KW-1185">Reference proteome</keyword>
<dbReference type="GO" id="GO:0016209">
    <property type="term" value="F:antioxidant activity"/>
    <property type="evidence" value="ECO:0007669"/>
    <property type="project" value="InterPro"/>
</dbReference>
<dbReference type="PANTHER" id="PTHR42852:SF6">
    <property type="entry name" value="THIOL:DISULFIDE INTERCHANGE PROTEIN DSBE"/>
    <property type="match status" value="1"/>
</dbReference>
<dbReference type="PANTHER" id="PTHR42852">
    <property type="entry name" value="THIOL:DISULFIDE INTERCHANGE PROTEIN DSBE"/>
    <property type="match status" value="1"/>
</dbReference>
<gene>
    <name evidence="7" type="ORF">HW532_06135</name>
</gene>
<dbReference type="PROSITE" id="PS00194">
    <property type="entry name" value="THIOREDOXIN_1"/>
    <property type="match status" value="1"/>
</dbReference>
<feature type="region of interest" description="Disordered" evidence="5">
    <location>
        <begin position="1"/>
        <end position="20"/>
    </location>
</feature>
<proteinExistence type="predicted"/>
<dbReference type="InterPro" id="IPR017937">
    <property type="entry name" value="Thioredoxin_CS"/>
</dbReference>